<feature type="region of interest" description="Disordered" evidence="1">
    <location>
        <begin position="232"/>
        <end position="256"/>
    </location>
</feature>
<keyword evidence="4" id="KW-1185">Reference proteome</keyword>
<comment type="caution">
    <text evidence="3">The sequence shown here is derived from an EMBL/GenBank/DDBJ whole genome shotgun (WGS) entry which is preliminary data.</text>
</comment>
<dbReference type="EMBL" id="RYZI01000008">
    <property type="protein sequence ID" value="RWA14432.1"/>
    <property type="molecule type" value="Genomic_DNA"/>
</dbReference>
<proteinExistence type="predicted"/>
<evidence type="ECO:0000313" key="4">
    <source>
        <dbReference type="Proteomes" id="UP000286045"/>
    </source>
</evidence>
<keyword evidence="2" id="KW-0472">Membrane</keyword>
<reference evidence="3 4" key="1">
    <citation type="submission" date="2018-12" db="EMBL/GenBank/DDBJ databases">
        <title>Draft genome sequence of Xylaria grammica IHI A82.</title>
        <authorList>
            <person name="Buettner E."/>
            <person name="Kellner H."/>
        </authorList>
    </citation>
    <scope>NUCLEOTIDE SEQUENCE [LARGE SCALE GENOMIC DNA]</scope>
    <source>
        <strain evidence="3 4">IHI A82</strain>
    </source>
</reference>
<dbReference type="AlphaFoldDB" id="A0A439DJ62"/>
<feature type="transmembrane region" description="Helical" evidence="2">
    <location>
        <begin position="433"/>
        <end position="454"/>
    </location>
</feature>
<accession>A0A439DJ62</accession>
<dbReference type="Gene3D" id="1.20.58.340">
    <property type="entry name" value="Magnesium transport protein CorA, transmembrane region"/>
    <property type="match status" value="1"/>
</dbReference>
<keyword evidence="2" id="KW-0812">Transmembrane</keyword>
<gene>
    <name evidence="3" type="ORF">EKO27_g668</name>
</gene>
<organism evidence="3 4">
    <name type="scientific">Xylaria grammica</name>
    <dbReference type="NCBI Taxonomy" id="363999"/>
    <lineage>
        <taxon>Eukaryota</taxon>
        <taxon>Fungi</taxon>
        <taxon>Dikarya</taxon>
        <taxon>Ascomycota</taxon>
        <taxon>Pezizomycotina</taxon>
        <taxon>Sordariomycetes</taxon>
        <taxon>Xylariomycetidae</taxon>
        <taxon>Xylariales</taxon>
        <taxon>Xylariaceae</taxon>
        <taxon>Xylaria</taxon>
    </lineage>
</organism>
<sequence length="485" mass="53675">MDLLRQTAVSIYDAYDNFDASSAAELKIVRINAESGDSDTATYEIEDVSEADVLSRISSALAPKSETRREHAGSTTASLLLVSMWTSSNGDACEGIGISKAKFLGLIDALDIDRSALQPIVNNVFGLLDFSEPTSSSAGGSTSTYFLGDTRMELIWSFNFATSETKGILIARRGPLDFKNRRPNHPTVGGILASLSQQRRNIFNPYTLLFVALVQGTREAKPRATQSDRAGVFGRKTGYNDGGRPMAKPNNPAVSSGTTLESLTMAVTHIEALTASLATDERQIDTIDSMLDALSDQSAWRQQLDCMPKTVRRIELCERDMRVFSAVLHPLRQQNAASRSALRCTAAQTRSQSDAVSIRALEIFTLRAQEEARMNRDMAEASREIAEAAKRDTASMKTIAVMTMAFLPGTFFAALFSLPSLRWDQADVVTDRFWVYWVFTLPVTAFVFLIWMVLSYDDGFRTALDEYQRRKSAKLANSEHRNNTW</sequence>
<dbReference type="Proteomes" id="UP000286045">
    <property type="component" value="Unassembled WGS sequence"/>
</dbReference>
<protein>
    <submittedName>
        <fullName evidence="3">Uncharacterized protein</fullName>
    </submittedName>
</protein>
<evidence type="ECO:0000313" key="3">
    <source>
        <dbReference type="EMBL" id="RWA14432.1"/>
    </source>
</evidence>
<evidence type="ECO:0000256" key="1">
    <source>
        <dbReference type="SAM" id="MobiDB-lite"/>
    </source>
</evidence>
<dbReference type="STRING" id="363999.A0A439DJ62"/>
<evidence type="ECO:0000256" key="2">
    <source>
        <dbReference type="SAM" id="Phobius"/>
    </source>
</evidence>
<keyword evidence="2" id="KW-1133">Transmembrane helix</keyword>
<feature type="transmembrane region" description="Helical" evidence="2">
    <location>
        <begin position="399"/>
        <end position="421"/>
    </location>
</feature>
<name>A0A439DJ62_9PEZI</name>